<feature type="domain" description="Serine/threonine-protein phosphatase 4 regulatory subunit 3-like central" evidence="4">
    <location>
        <begin position="146"/>
        <end position="635"/>
    </location>
</feature>
<dbReference type="InterPro" id="IPR011989">
    <property type="entry name" value="ARM-like"/>
</dbReference>
<keyword evidence="7" id="KW-1185">Reference proteome</keyword>
<feature type="non-terminal residue" evidence="6">
    <location>
        <position position="653"/>
    </location>
</feature>
<dbReference type="GO" id="GO:0030289">
    <property type="term" value="C:protein phosphatase 4 complex"/>
    <property type="evidence" value="ECO:0007669"/>
    <property type="project" value="TreeGrafter"/>
</dbReference>
<dbReference type="OrthoDB" id="27483at2759"/>
<dbReference type="PROSITE" id="PS00430">
    <property type="entry name" value="TONB_DEPENDENT_REC_1"/>
    <property type="match status" value="1"/>
</dbReference>
<accession>A0A6S7HVN9</accession>
<dbReference type="InterPro" id="IPR055236">
    <property type="entry name" value="EVH1_PP4R3"/>
</dbReference>
<evidence type="ECO:0000259" key="5">
    <source>
        <dbReference type="Pfam" id="PF22972"/>
    </source>
</evidence>
<dbReference type="InterPro" id="IPR006887">
    <property type="entry name" value="P4R3-like_central_dom"/>
</dbReference>
<evidence type="ECO:0000259" key="4">
    <source>
        <dbReference type="Pfam" id="PF04802"/>
    </source>
</evidence>
<dbReference type="AlphaFoldDB" id="A0A6S7HVN9"/>
<dbReference type="PANTHER" id="PTHR23318:SF0">
    <property type="entry name" value="SERINE_THREONINE-PROTEIN PHOSPHATASE 4 REGULATORY SUBUNIT 3"/>
    <property type="match status" value="1"/>
</dbReference>
<dbReference type="Proteomes" id="UP001152795">
    <property type="component" value="Unassembled WGS sequence"/>
</dbReference>
<comment type="caution">
    <text evidence="6">The sequence shown here is derived from an EMBL/GenBank/DDBJ whole genome shotgun (WGS) entry which is preliminary data.</text>
</comment>
<dbReference type="InterPro" id="IPR010916">
    <property type="entry name" value="TonB_box_CS"/>
</dbReference>
<dbReference type="Pfam" id="PF04802">
    <property type="entry name" value="PP4R3"/>
    <property type="match status" value="1"/>
</dbReference>
<evidence type="ECO:0000256" key="3">
    <source>
        <dbReference type="ARBA" id="ARBA00023242"/>
    </source>
</evidence>
<evidence type="ECO:0000313" key="7">
    <source>
        <dbReference type="Proteomes" id="UP001152795"/>
    </source>
</evidence>
<sequence>MANTRRRVKLYVMNEDRQWDDRGTGYVSSSYVELLQGIALLVRSEEDGKTLLESKIHPHTAYQKQQDTLIVWAEADNYDLALSFQEKIGCDEIWEKICHVQGKDPSVTLTQEIGDDSEFEEKFDEVPDAAAPIELPPCELSQLADISAVFTGVLTSPIRREKLALAIEQEGYIKQLMELFHMCEDLENFEGLHHLFEIVKTLFLLDKNFLYDTMFSEGIIMDTLGCLEYDPTKKEPQRYRRFLKDHVRFREVIPINNAELLSKIHQTYQVQYIMDIVLPTPTVFEENMLPGLNGFLIFSKFEIVNMVQEDNKFLEDFFINLCNEECSLERRGQLVQFLKELCSLAQPMQHVNREEFFKALTNHNLLPALEMLLAMDNPTIRSIAVEIFAQLCEVRPSSVREFVLQMAKSQQDDDSILLNQIIHQMICEGDSGIAIQLSQVIRLLLDPENMALTANKTEKTEFLSYFYKHCMHILIAPLLATTADGKVGKLDYNTAVNLALILDISSFCVEHHTYHIKNYVISKDLLRRILILMKSDHKFLVLGALRCCRRIVGLKDEFYNRYIVKGKLFDAIVDSFKCNENRYNLLNSATVELFEFIRQEDIKTLCSYVCKEYSSTFKNVDYVNTFKGLFLRVEQEIDRVRKKEEEASKNNER</sequence>
<protein>
    <submittedName>
        <fullName evidence="6">Serine threonine- phosphatase 4 regulatory subunit 3A isoform X2</fullName>
    </submittedName>
</protein>
<name>A0A6S7HVN9_PARCT</name>
<dbReference type="InterPro" id="IPR011993">
    <property type="entry name" value="PH-like_dom_sf"/>
</dbReference>
<dbReference type="SUPFAM" id="SSF50729">
    <property type="entry name" value="PH domain-like"/>
    <property type="match status" value="1"/>
</dbReference>
<dbReference type="GO" id="GO:0006974">
    <property type="term" value="P:DNA damage response"/>
    <property type="evidence" value="ECO:0007669"/>
    <property type="project" value="TreeGrafter"/>
</dbReference>
<dbReference type="InterPro" id="IPR051137">
    <property type="entry name" value="PP4R3-like"/>
</dbReference>
<dbReference type="Gene3D" id="2.30.29.30">
    <property type="entry name" value="Pleckstrin-homology domain (PH domain)/Phosphotyrosine-binding domain (PTB)"/>
    <property type="match status" value="1"/>
</dbReference>
<comment type="similarity">
    <text evidence="2">Belongs to the SMEK family.</text>
</comment>
<reference evidence="6" key="1">
    <citation type="submission" date="2020-04" db="EMBL/GenBank/DDBJ databases">
        <authorList>
            <person name="Alioto T."/>
            <person name="Alioto T."/>
            <person name="Gomez Garrido J."/>
        </authorList>
    </citation>
    <scope>NUCLEOTIDE SEQUENCE</scope>
    <source>
        <strain evidence="6">A484AB</strain>
    </source>
</reference>
<evidence type="ECO:0000313" key="6">
    <source>
        <dbReference type="EMBL" id="CAB4008619.1"/>
    </source>
</evidence>
<dbReference type="Pfam" id="PF22972">
    <property type="entry name" value="EVH1_PP4R3"/>
    <property type="match status" value="1"/>
</dbReference>
<dbReference type="EMBL" id="CACRXK020006177">
    <property type="protein sequence ID" value="CAB4008619.1"/>
    <property type="molecule type" value="Genomic_DNA"/>
</dbReference>
<dbReference type="Gene3D" id="1.25.10.10">
    <property type="entry name" value="Leucine-rich Repeat Variant"/>
    <property type="match status" value="1"/>
</dbReference>
<dbReference type="FunFam" id="2.30.29.30:FF:000051">
    <property type="entry name" value="Serine/threonine-protein phosphatase 4 regulatory subunit 3B"/>
    <property type="match status" value="1"/>
</dbReference>
<comment type="subcellular location">
    <subcellularLocation>
        <location evidence="1">Nucleus</location>
    </subcellularLocation>
</comment>
<organism evidence="6 7">
    <name type="scientific">Paramuricea clavata</name>
    <name type="common">Red gorgonian</name>
    <name type="synonym">Violescent sea-whip</name>
    <dbReference type="NCBI Taxonomy" id="317549"/>
    <lineage>
        <taxon>Eukaryota</taxon>
        <taxon>Metazoa</taxon>
        <taxon>Cnidaria</taxon>
        <taxon>Anthozoa</taxon>
        <taxon>Octocorallia</taxon>
        <taxon>Malacalcyonacea</taxon>
        <taxon>Plexauridae</taxon>
        <taxon>Paramuricea</taxon>
    </lineage>
</organism>
<keyword evidence="3" id="KW-0539">Nucleus</keyword>
<dbReference type="SUPFAM" id="SSF48371">
    <property type="entry name" value="ARM repeat"/>
    <property type="match status" value="1"/>
</dbReference>
<dbReference type="GO" id="GO:0005654">
    <property type="term" value="C:nucleoplasm"/>
    <property type="evidence" value="ECO:0007669"/>
    <property type="project" value="TreeGrafter"/>
</dbReference>
<dbReference type="InterPro" id="IPR016024">
    <property type="entry name" value="ARM-type_fold"/>
</dbReference>
<evidence type="ECO:0000256" key="2">
    <source>
        <dbReference type="ARBA" id="ARBA00008809"/>
    </source>
</evidence>
<proteinExistence type="inferred from homology"/>
<gene>
    <name evidence="6" type="ORF">PACLA_8A007801</name>
</gene>
<evidence type="ECO:0000256" key="1">
    <source>
        <dbReference type="ARBA" id="ARBA00004123"/>
    </source>
</evidence>
<dbReference type="PANTHER" id="PTHR23318">
    <property type="entry name" value="ATP SYNTHASE GAMMA-RELATED"/>
    <property type="match status" value="1"/>
</dbReference>
<feature type="domain" description="PP4R3 EVH1-like" evidence="5">
    <location>
        <begin position="5"/>
        <end position="101"/>
    </location>
</feature>
<dbReference type="GO" id="GO:0072542">
    <property type="term" value="F:protein phosphatase activator activity"/>
    <property type="evidence" value="ECO:0007669"/>
    <property type="project" value="TreeGrafter"/>
</dbReference>